<dbReference type="EMBL" id="JADDUM010000090">
    <property type="protein sequence ID" value="MBE8591739.1"/>
    <property type="molecule type" value="Genomic_DNA"/>
</dbReference>
<dbReference type="InterPro" id="IPR019226">
    <property type="entry name" value="DUF2158"/>
</dbReference>
<gene>
    <name evidence="1" type="ORF">IQK56_12775</name>
</gene>
<evidence type="ECO:0000313" key="2">
    <source>
        <dbReference type="Proteomes" id="UP000613075"/>
    </source>
</evidence>
<evidence type="ECO:0000313" key="1">
    <source>
        <dbReference type="EMBL" id="MBE8591739.1"/>
    </source>
</evidence>
<sequence length="59" mass="6636">MSNDQFVIGNIVKLKSGGPDMTVYSLERAHLSCQWFAGKKLERGVFHVDTIEPVKKAEE</sequence>
<comment type="caution">
    <text evidence="1">The sequence shown here is derived from an EMBL/GenBank/DDBJ whole genome shotgun (WGS) entry which is preliminary data.</text>
</comment>
<reference evidence="1 2" key="1">
    <citation type="submission" date="2020-10" db="EMBL/GenBank/DDBJ databases">
        <title>The draft genomes of Cyclamen pathogen Pseudomonas sp.</title>
        <authorList>
            <person name="Fujikawa T."/>
            <person name="Sawada H."/>
        </authorList>
    </citation>
    <scope>NUCLEOTIDE SEQUENCE [LARGE SCALE GENOMIC DNA]</scope>
    <source>
        <strain evidence="1 2">MAFF 301449</strain>
    </source>
</reference>
<proteinExistence type="predicted"/>
<protein>
    <submittedName>
        <fullName evidence="1">DUF2158 domain-containing protein</fullName>
    </submittedName>
</protein>
<organism evidence="1 2">
    <name type="scientific">Pseudomonas cyclaminis</name>
    <dbReference type="NCBI Taxonomy" id="2781239"/>
    <lineage>
        <taxon>Bacteria</taxon>
        <taxon>Pseudomonadati</taxon>
        <taxon>Pseudomonadota</taxon>
        <taxon>Gammaproteobacteria</taxon>
        <taxon>Pseudomonadales</taxon>
        <taxon>Pseudomonadaceae</taxon>
        <taxon>Pseudomonas</taxon>
    </lineage>
</organism>
<keyword evidence="2" id="KW-1185">Reference proteome</keyword>
<dbReference type="Proteomes" id="UP000613075">
    <property type="component" value="Unassembled WGS sequence"/>
</dbReference>
<name>A0ABR9STV9_9PSED</name>
<accession>A0ABR9STV9</accession>
<dbReference type="RefSeq" id="WP_193864094.1">
    <property type="nucleotide sequence ID" value="NZ_JADDUM010000090.1"/>
</dbReference>
<dbReference type="Pfam" id="PF09926">
    <property type="entry name" value="DUF2158"/>
    <property type="match status" value="1"/>
</dbReference>